<sequence length="40" mass="4623">MRLAIDLVRAESNLKRAEVISKANGYMKDLLEKQSKFRTV</sequence>
<gene>
    <name evidence="1" type="ORF">PIB30_087412</name>
</gene>
<proteinExistence type="predicted"/>
<comment type="caution">
    <text evidence="1">The sequence shown here is derived from an EMBL/GenBank/DDBJ whole genome shotgun (WGS) entry which is preliminary data.</text>
</comment>
<evidence type="ECO:0000313" key="1">
    <source>
        <dbReference type="EMBL" id="MED6200663.1"/>
    </source>
</evidence>
<reference evidence="1 2" key="1">
    <citation type="journal article" date="2023" name="Plants (Basel)">
        <title>Bridging the Gap: Combining Genomics and Transcriptomics Approaches to Understand Stylosanthes scabra, an Orphan Legume from the Brazilian Caatinga.</title>
        <authorList>
            <person name="Ferreira-Neto J.R.C."/>
            <person name="da Silva M.D."/>
            <person name="Binneck E."/>
            <person name="de Melo N.F."/>
            <person name="da Silva R.H."/>
            <person name="de Melo A.L.T.M."/>
            <person name="Pandolfi V."/>
            <person name="Bustamante F.O."/>
            <person name="Brasileiro-Vidal A.C."/>
            <person name="Benko-Iseppon A.M."/>
        </authorList>
    </citation>
    <scope>NUCLEOTIDE SEQUENCE [LARGE SCALE GENOMIC DNA]</scope>
    <source>
        <tissue evidence="1">Leaves</tissue>
    </source>
</reference>
<dbReference type="EMBL" id="JASCZI010212987">
    <property type="protein sequence ID" value="MED6200663.1"/>
    <property type="molecule type" value="Genomic_DNA"/>
</dbReference>
<protein>
    <submittedName>
        <fullName evidence="1">Uncharacterized protein</fullName>
    </submittedName>
</protein>
<accession>A0ABU6XVY8</accession>
<evidence type="ECO:0000313" key="2">
    <source>
        <dbReference type="Proteomes" id="UP001341840"/>
    </source>
</evidence>
<dbReference type="Proteomes" id="UP001341840">
    <property type="component" value="Unassembled WGS sequence"/>
</dbReference>
<organism evidence="1 2">
    <name type="scientific">Stylosanthes scabra</name>
    <dbReference type="NCBI Taxonomy" id="79078"/>
    <lineage>
        <taxon>Eukaryota</taxon>
        <taxon>Viridiplantae</taxon>
        <taxon>Streptophyta</taxon>
        <taxon>Embryophyta</taxon>
        <taxon>Tracheophyta</taxon>
        <taxon>Spermatophyta</taxon>
        <taxon>Magnoliopsida</taxon>
        <taxon>eudicotyledons</taxon>
        <taxon>Gunneridae</taxon>
        <taxon>Pentapetalae</taxon>
        <taxon>rosids</taxon>
        <taxon>fabids</taxon>
        <taxon>Fabales</taxon>
        <taxon>Fabaceae</taxon>
        <taxon>Papilionoideae</taxon>
        <taxon>50 kb inversion clade</taxon>
        <taxon>dalbergioids sensu lato</taxon>
        <taxon>Dalbergieae</taxon>
        <taxon>Pterocarpus clade</taxon>
        <taxon>Stylosanthes</taxon>
    </lineage>
</organism>
<name>A0ABU6XVY8_9FABA</name>
<keyword evidence="2" id="KW-1185">Reference proteome</keyword>